<name>A0A4Y9SRK0_9BURK</name>
<evidence type="ECO:0000313" key="2">
    <source>
        <dbReference type="Proteomes" id="UP000297258"/>
    </source>
</evidence>
<dbReference type="EMBL" id="SPUM01000126">
    <property type="protein sequence ID" value="TFW29320.1"/>
    <property type="molecule type" value="Genomic_DNA"/>
</dbReference>
<keyword evidence="2" id="KW-1185">Reference proteome</keyword>
<reference evidence="1 2" key="1">
    <citation type="submission" date="2019-03" db="EMBL/GenBank/DDBJ databases">
        <title>Draft genome of Massilia hortus sp. nov., a novel bacterial species of the Oxalobacteraceae family.</title>
        <authorList>
            <person name="Peta V."/>
            <person name="Raths R."/>
            <person name="Bucking H."/>
        </authorList>
    </citation>
    <scope>NUCLEOTIDE SEQUENCE [LARGE SCALE GENOMIC DNA]</scope>
    <source>
        <strain evidence="1 2">ONC3</strain>
    </source>
</reference>
<sequence>MNCDVLILAGLWNSGPQHWQTHWERKHPEFKRVPHRDWNNPQCGEWVAELDAQIADCQGAPILVAHSLGCTLVAQWANSGSPLKVAGAFLVAPSDPEAPGYPAEACGFAPVPMQKLPFPSVVVSSANDQYVTRERASAFAQAWGSRLVEIGDAGHINGDSGYGEWPEGEKMLWEFCAQLPKT</sequence>
<protein>
    <submittedName>
        <fullName evidence="1">Alpha/beta hydrolase</fullName>
    </submittedName>
</protein>
<dbReference type="InterPro" id="IPR029058">
    <property type="entry name" value="AB_hydrolase_fold"/>
</dbReference>
<proteinExistence type="predicted"/>
<comment type="caution">
    <text evidence="1">The sequence shown here is derived from an EMBL/GenBank/DDBJ whole genome shotgun (WGS) entry which is preliminary data.</text>
</comment>
<gene>
    <name evidence="1" type="ORF">E4O92_19115</name>
</gene>
<dbReference type="AlphaFoldDB" id="A0A4Y9SRK0"/>
<dbReference type="RefSeq" id="WP_135191248.1">
    <property type="nucleotide sequence ID" value="NZ_SPUM01000126.1"/>
</dbReference>
<dbReference type="InterPro" id="IPR010662">
    <property type="entry name" value="RBBP9/YdeN"/>
</dbReference>
<dbReference type="OrthoDB" id="9804993at2"/>
<dbReference type="Proteomes" id="UP000297258">
    <property type="component" value="Unassembled WGS sequence"/>
</dbReference>
<dbReference type="SUPFAM" id="SSF53474">
    <property type="entry name" value="alpha/beta-Hydrolases"/>
    <property type="match status" value="1"/>
</dbReference>
<dbReference type="Gene3D" id="3.40.50.1820">
    <property type="entry name" value="alpha/beta hydrolase"/>
    <property type="match status" value="1"/>
</dbReference>
<evidence type="ECO:0000313" key="1">
    <source>
        <dbReference type="EMBL" id="TFW29320.1"/>
    </source>
</evidence>
<accession>A0A4Y9SRK0</accession>
<dbReference type="Pfam" id="PF06821">
    <property type="entry name" value="Ser_hydrolase"/>
    <property type="match status" value="1"/>
</dbReference>
<dbReference type="GO" id="GO:0016787">
    <property type="term" value="F:hydrolase activity"/>
    <property type="evidence" value="ECO:0007669"/>
    <property type="project" value="UniProtKB-KW"/>
</dbReference>
<organism evidence="1 2">
    <name type="scientific">Massilia horti</name>
    <dbReference type="NCBI Taxonomy" id="2562153"/>
    <lineage>
        <taxon>Bacteria</taxon>
        <taxon>Pseudomonadati</taxon>
        <taxon>Pseudomonadota</taxon>
        <taxon>Betaproteobacteria</taxon>
        <taxon>Burkholderiales</taxon>
        <taxon>Oxalobacteraceae</taxon>
        <taxon>Telluria group</taxon>
        <taxon>Massilia</taxon>
    </lineage>
</organism>
<keyword evidence="1" id="KW-0378">Hydrolase</keyword>